<name>A0ABZ2HZB9_9HYPH</name>
<dbReference type="InterPro" id="IPR051043">
    <property type="entry name" value="Sulfatase_Mod_Factor_Kinase"/>
</dbReference>
<protein>
    <submittedName>
        <fullName evidence="2">SUMF1/EgtB/PvdO family nonheme iron enzyme</fullName>
    </submittedName>
</protein>
<dbReference type="EMBL" id="CP146275">
    <property type="protein sequence ID" value="WWT32444.1"/>
    <property type="molecule type" value="Genomic_DNA"/>
</dbReference>
<proteinExistence type="predicted"/>
<evidence type="ECO:0000313" key="3">
    <source>
        <dbReference type="Proteomes" id="UP001369958"/>
    </source>
</evidence>
<organism evidence="2 3">
    <name type="scientific">Pelagibacterium nitratireducens</name>
    <dbReference type="NCBI Taxonomy" id="1046114"/>
    <lineage>
        <taxon>Bacteria</taxon>
        <taxon>Pseudomonadati</taxon>
        <taxon>Pseudomonadota</taxon>
        <taxon>Alphaproteobacteria</taxon>
        <taxon>Hyphomicrobiales</taxon>
        <taxon>Devosiaceae</taxon>
        <taxon>Pelagibacterium</taxon>
    </lineage>
</organism>
<dbReference type="PANTHER" id="PTHR23150:SF19">
    <property type="entry name" value="FORMYLGLYCINE-GENERATING ENZYME"/>
    <property type="match status" value="1"/>
</dbReference>
<dbReference type="Gene3D" id="3.90.1580.10">
    <property type="entry name" value="paralog of FGE (formylglycine-generating enzyme)"/>
    <property type="match status" value="1"/>
</dbReference>
<dbReference type="SUPFAM" id="SSF56436">
    <property type="entry name" value="C-type lectin-like"/>
    <property type="match status" value="1"/>
</dbReference>
<dbReference type="PANTHER" id="PTHR23150">
    <property type="entry name" value="SULFATASE MODIFYING FACTOR 1, 2"/>
    <property type="match status" value="1"/>
</dbReference>
<dbReference type="RefSeq" id="WP_338607869.1">
    <property type="nucleotide sequence ID" value="NZ_CP146275.1"/>
</dbReference>
<accession>A0ABZ2HZB9</accession>
<evidence type="ECO:0000259" key="1">
    <source>
        <dbReference type="Pfam" id="PF03781"/>
    </source>
</evidence>
<feature type="domain" description="Sulfatase-modifying factor enzyme-like" evidence="1">
    <location>
        <begin position="500"/>
        <end position="587"/>
    </location>
</feature>
<keyword evidence="3" id="KW-1185">Reference proteome</keyword>
<dbReference type="Pfam" id="PF03781">
    <property type="entry name" value="FGE-sulfatase"/>
    <property type="match status" value="1"/>
</dbReference>
<dbReference type="InterPro" id="IPR005532">
    <property type="entry name" value="SUMF_dom"/>
</dbReference>
<dbReference type="Proteomes" id="UP001369958">
    <property type="component" value="Chromosome"/>
</dbReference>
<sequence length="661" mass="74367">MTRPGFSPYVPRPIDRPAVVPLTPDADLSVLDEAKIFAAPDDPADWPAWRAAITRWRDEAWSRIDYTPHRYNTMAEAGPRIVEMVWLWDERLYDFATGRFTVDAYIDSGEAEFGGFDAVMLWNAYPVLGIDARDHFAFFEDIPELPDVVAAFQRRGVKVYFTYYPWETGSGPEAIEKVTAIVERCGFDAVFLDSSKEASSRLRAALDAIDPSIPIECESRAPLAQIADQTMSWAQWFADSNVPGVLRAKWFERRHELHHIRRWNRSHLDELHSAWLNGTGVLVWPVVFGVWVGWNDRDRAILAHMRRLYLENADHFISENWTPLADHPSQDAKIYASRWETKTGRLWTLVNRGEDYSGPLLSIEPEQKEQGIWIDLVSGETLAAARQADGRIALCGTMPAGAIACIANRAAPPAAAGPDIASAAHDFPARVAERVPAPFVMHQNGPAGMTELDIPEGDLTVTYRLRETALYGEAPYVEEWKPLPPRLHQIATMTRPLYAHRIAIARDEVTNGQFFQFLSHTAYQPARPERFLAHWHNGAPRPGTESEPVTHIELDDARAYAEWKRLRLPTEDEWQIAAQQGLLNRAEPLVWNLTESEHRDGRTRFAILKGGCARLSQVSDWYVESGPLPPERSVKLLAVGAGLARSPMIGFRCAVDIGSDG</sequence>
<dbReference type="InterPro" id="IPR016187">
    <property type="entry name" value="CTDL_fold"/>
</dbReference>
<evidence type="ECO:0000313" key="2">
    <source>
        <dbReference type="EMBL" id="WWT32444.1"/>
    </source>
</evidence>
<dbReference type="InterPro" id="IPR042095">
    <property type="entry name" value="SUMF_sf"/>
</dbReference>
<gene>
    <name evidence="2" type="ORF">V6617_15750</name>
</gene>
<reference evidence="2 3" key="1">
    <citation type="submission" date="2024-02" db="EMBL/GenBank/DDBJ databases">
        <title>Complete genome sequence of Pelagibacterium nitratireducens ZH15.</title>
        <authorList>
            <person name="Zhao L.H."/>
        </authorList>
    </citation>
    <scope>NUCLEOTIDE SEQUENCE [LARGE SCALE GENOMIC DNA]</scope>
    <source>
        <strain evidence="2 3">ZH15</strain>
    </source>
</reference>